<evidence type="ECO:0000313" key="1">
    <source>
        <dbReference type="EMBL" id="MBG6090316.1"/>
    </source>
</evidence>
<accession>A0A931DMG7</accession>
<sequence>MRTAGPARVAGGALSRGFPASARFRGLSREVRSCQAGIAALSRQAASQVR</sequence>
<protein>
    <submittedName>
        <fullName evidence="1">Uncharacterized protein</fullName>
    </submittedName>
</protein>
<organism evidence="1 2">
    <name type="scientific">Actinomadura viridis</name>
    <dbReference type="NCBI Taxonomy" id="58110"/>
    <lineage>
        <taxon>Bacteria</taxon>
        <taxon>Bacillati</taxon>
        <taxon>Actinomycetota</taxon>
        <taxon>Actinomycetes</taxon>
        <taxon>Streptosporangiales</taxon>
        <taxon>Thermomonosporaceae</taxon>
        <taxon>Actinomadura</taxon>
    </lineage>
</organism>
<comment type="caution">
    <text evidence="1">The sequence shown here is derived from an EMBL/GenBank/DDBJ whole genome shotgun (WGS) entry which is preliminary data.</text>
</comment>
<dbReference type="Proteomes" id="UP000614047">
    <property type="component" value="Unassembled WGS sequence"/>
</dbReference>
<dbReference type="AlphaFoldDB" id="A0A931DMG7"/>
<name>A0A931DMG7_9ACTN</name>
<reference evidence="1" key="1">
    <citation type="submission" date="2020-11" db="EMBL/GenBank/DDBJ databases">
        <title>Sequencing the genomes of 1000 actinobacteria strains.</title>
        <authorList>
            <person name="Klenk H.-P."/>
        </authorList>
    </citation>
    <scope>NUCLEOTIDE SEQUENCE</scope>
    <source>
        <strain evidence="1">DSM 43175</strain>
    </source>
</reference>
<evidence type="ECO:0000313" key="2">
    <source>
        <dbReference type="Proteomes" id="UP000614047"/>
    </source>
</evidence>
<dbReference type="EMBL" id="JADOUA010000001">
    <property type="protein sequence ID" value="MBG6090316.1"/>
    <property type="molecule type" value="Genomic_DNA"/>
</dbReference>
<proteinExistence type="predicted"/>
<keyword evidence="2" id="KW-1185">Reference proteome</keyword>
<gene>
    <name evidence="1" type="ORF">IW256_004429</name>
</gene>